<dbReference type="Proteomes" id="UP001497516">
    <property type="component" value="Chromosome 3"/>
</dbReference>
<dbReference type="Gene3D" id="2.60.40.760">
    <property type="entry name" value="Expansin, cellulose-binding-like domain"/>
    <property type="match status" value="1"/>
</dbReference>
<dbReference type="SUPFAM" id="SSF49590">
    <property type="entry name" value="PHL pollen allergen"/>
    <property type="match status" value="1"/>
</dbReference>
<evidence type="ECO:0000313" key="5">
    <source>
        <dbReference type="EMBL" id="CAL1374200.1"/>
    </source>
</evidence>
<evidence type="ECO:0000259" key="3">
    <source>
        <dbReference type="PROSITE" id="PS50842"/>
    </source>
</evidence>
<feature type="chain" id="PRO_5043987876" description="Expansin-like EG45 domain-containing protein" evidence="2">
    <location>
        <begin position="19"/>
        <end position="256"/>
    </location>
</feature>
<dbReference type="GO" id="GO:0005576">
    <property type="term" value="C:extracellular region"/>
    <property type="evidence" value="ECO:0007669"/>
    <property type="project" value="InterPro"/>
</dbReference>
<sequence>MKMTAVVCVLALLAGVTASRGGVAAEEATAMYYASLDGLGGPTGACGYGEIGITYNMGYVAAVSDPMWNNGLACGSCYQVTCNVSGVCNSEGVRVVVTDAGNGDGSNSTAFVLSQRALQGMAVPAMAFQLTQMGPVGISYHRVPCVYAGAGGSRKLAVKVTDQSRFPDYLSVVVLYQAGEYDLLQVKVLDRTANQWIGVPHSYGAVFALADPPTASPVTLLLEFKGEEGKEKGVFHLVHIPQHWTPGAEYDTRVSL</sequence>
<keyword evidence="6" id="KW-1185">Reference proteome</keyword>
<evidence type="ECO:0008006" key="7">
    <source>
        <dbReference type="Google" id="ProtNLM"/>
    </source>
</evidence>
<dbReference type="EMBL" id="OZ034816">
    <property type="protein sequence ID" value="CAL1374200.1"/>
    <property type="molecule type" value="Genomic_DNA"/>
</dbReference>
<dbReference type="InterPro" id="IPR009009">
    <property type="entry name" value="RlpA-like_DPBB"/>
</dbReference>
<name>A0AAV2DKV1_9ROSI</name>
<dbReference type="PROSITE" id="PS50842">
    <property type="entry name" value="EXPANSIN_EG45"/>
    <property type="match status" value="1"/>
</dbReference>
<gene>
    <name evidence="5" type="ORF">LTRI10_LOCUS16081</name>
</gene>
<accession>A0AAV2DKV1</accession>
<feature type="signal peptide" evidence="2">
    <location>
        <begin position="1"/>
        <end position="18"/>
    </location>
</feature>
<evidence type="ECO:0000256" key="1">
    <source>
        <dbReference type="RuleBase" id="RU003460"/>
    </source>
</evidence>
<dbReference type="InterPro" id="IPR007118">
    <property type="entry name" value="Expan_Lol_pI"/>
</dbReference>
<evidence type="ECO:0000313" key="6">
    <source>
        <dbReference type="Proteomes" id="UP001497516"/>
    </source>
</evidence>
<dbReference type="PANTHER" id="PTHR31692">
    <property type="entry name" value="EXPANSIN-B3"/>
    <property type="match status" value="1"/>
</dbReference>
<dbReference type="InterPro" id="IPR036908">
    <property type="entry name" value="RlpA-like_sf"/>
</dbReference>
<dbReference type="Gene3D" id="2.40.40.10">
    <property type="entry name" value="RlpA-like domain"/>
    <property type="match status" value="1"/>
</dbReference>
<organism evidence="5 6">
    <name type="scientific">Linum trigynum</name>
    <dbReference type="NCBI Taxonomy" id="586398"/>
    <lineage>
        <taxon>Eukaryota</taxon>
        <taxon>Viridiplantae</taxon>
        <taxon>Streptophyta</taxon>
        <taxon>Embryophyta</taxon>
        <taxon>Tracheophyta</taxon>
        <taxon>Spermatophyta</taxon>
        <taxon>Magnoliopsida</taxon>
        <taxon>eudicotyledons</taxon>
        <taxon>Gunneridae</taxon>
        <taxon>Pentapetalae</taxon>
        <taxon>rosids</taxon>
        <taxon>fabids</taxon>
        <taxon>Malpighiales</taxon>
        <taxon>Linaceae</taxon>
        <taxon>Linum</taxon>
    </lineage>
</organism>
<dbReference type="SUPFAM" id="SSF50685">
    <property type="entry name" value="Barwin-like endoglucanases"/>
    <property type="match status" value="1"/>
</dbReference>
<dbReference type="PANTHER" id="PTHR31692:SF5">
    <property type="entry name" value="EXPANSIN-B3"/>
    <property type="match status" value="1"/>
</dbReference>
<comment type="similarity">
    <text evidence="1">Belongs to the expansin family.</text>
</comment>
<dbReference type="PROSITE" id="PS50843">
    <property type="entry name" value="EXPANSIN_CBD"/>
    <property type="match status" value="1"/>
</dbReference>
<dbReference type="Pfam" id="PF01357">
    <property type="entry name" value="Expansin_C"/>
    <property type="match status" value="1"/>
</dbReference>
<dbReference type="AlphaFoldDB" id="A0AAV2DKV1"/>
<dbReference type="InterPro" id="IPR036749">
    <property type="entry name" value="Expansin_CBD_sf"/>
</dbReference>
<dbReference type="InterPro" id="IPR007117">
    <property type="entry name" value="Expansin_CBD"/>
</dbReference>
<feature type="domain" description="Expansin-like CBD" evidence="4">
    <location>
        <begin position="168"/>
        <end position="252"/>
    </location>
</feature>
<keyword evidence="2" id="KW-0732">Signal</keyword>
<feature type="domain" description="Expansin-like EG45" evidence="3">
    <location>
        <begin position="43"/>
        <end position="150"/>
    </location>
</feature>
<dbReference type="GO" id="GO:0009653">
    <property type="term" value="P:anatomical structure morphogenesis"/>
    <property type="evidence" value="ECO:0007669"/>
    <property type="project" value="UniProtKB-ARBA"/>
</dbReference>
<evidence type="ECO:0000256" key="2">
    <source>
        <dbReference type="SAM" id="SignalP"/>
    </source>
</evidence>
<dbReference type="SMART" id="SM00837">
    <property type="entry name" value="DPBB_1"/>
    <property type="match status" value="1"/>
</dbReference>
<protein>
    <recommendedName>
        <fullName evidence="7">Expansin-like EG45 domain-containing protein</fullName>
    </recommendedName>
</protein>
<reference evidence="5 6" key="1">
    <citation type="submission" date="2024-04" db="EMBL/GenBank/DDBJ databases">
        <authorList>
            <person name="Fracassetti M."/>
        </authorList>
    </citation>
    <scope>NUCLEOTIDE SEQUENCE [LARGE SCALE GENOMIC DNA]</scope>
</reference>
<dbReference type="Pfam" id="PF03330">
    <property type="entry name" value="DPBB_1"/>
    <property type="match status" value="1"/>
</dbReference>
<dbReference type="InterPro" id="IPR007112">
    <property type="entry name" value="Expansin/allergen_DPBB_dom"/>
</dbReference>
<proteinExistence type="inferred from homology"/>
<evidence type="ECO:0000259" key="4">
    <source>
        <dbReference type="PROSITE" id="PS50843"/>
    </source>
</evidence>
<dbReference type="PRINTS" id="PR01225">
    <property type="entry name" value="EXPANSNFAMLY"/>
</dbReference>